<evidence type="ECO:0000313" key="2">
    <source>
        <dbReference type="Proteomes" id="UP001331515"/>
    </source>
</evidence>
<protein>
    <submittedName>
        <fullName evidence="1">Uncharacterized protein</fullName>
    </submittedName>
</protein>
<dbReference type="EMBL" id="JAURVH010001513">
    <property type="protein sequence ID" value="KAK5934804.1"/>
    <property type="molecule type" value="Genomic_DNA"/>
</dbReference>
<evidence type="ECO:0000313" key="1">
    <source>
        <dbReference type="EMBL" id="KAK5934804.1"/>
    </source>
</evidence>
<comment type="caution">
    <text evidence="1">The sequence shown here is derived from an EMBL/GenBank/DDBJ whole genome shotgun (WGS) entry which is preliminary data.</text>
</comment>
<dbReference type="AlphaFoldDB" id="A0AAN8HZF0"/>
<sequence>MELANEDNDNIRIHSAYQASRRAMLQGIKQINHNPGTSSWLHGSMKWLVSVPTTLTPDVMKTCLPTGQAVDAILLESKVKSSCLFMGSSKTSGQFLGSFF</sequence>
<proteinExistence type="predicted"/>
<gene>
    <name evidence="1" type="ORF">CgunFtcFv8_020226</name>
</gene>
<organism evidence="1 2">
    <name type="scientific">Champsocephalus gunnari</name>
    <name type="common">Mackerel icefish</name>
    <dbReference type="NCBI Taxonomy" id="52237"/>
    <lineage>
        <taxon>Eukaryota</taxon>
        <taxon>Metazoa</taxon>
        <taxon>Chordata</taxon>
        <taxon>Craniata</taxon>
        <taxon>Vertebrata</taxon>
        <taxon>Euteleostomi</taxon>
        <taxon>Actinopterygii</taxon>
        <taxon>Neopterygii</taxon>
        <taxon>Teleostei</taxon>
        <taxon>Neoteleostei</taxon>
        <taxon>Acanthomorphata</taxon>
        <taxon>Eupercaria</taxon>
        <taxon>Perciformes</taxon>
        <taxon>Notothenioidei</taxon>
        <taxon>Channichthyidae</taxon>
        <taxon>Champsocephalus</taxon>
    </lineage>
</organism>
<name>A0AAN8HZF0_CHAGU</name>
<accession>A0AAN8HZF0</accession>
<reference evidence="1 2" key="1">
    <citation type="journal article" date="2023" name="Mol. Biol. Evol.">
        <title>Genomics of Secondarily Temperate Adaptation in the Only Non-Antarctic Icefish.</title>
        <authorList>
            <person name="Rivera-Colon A.G."/>
            <person name="Rayamajhi N."/>
            <person name="Minhas B.F."/>
            <person name="Madrigal G."/>
            <person name="Bilyk K.T."/>
            <person name="Yoon V."/>
            <person name="Hune M."/>
            <person name="Gregory S."/>
            <person name="Cheng C.H.C."/>
            <person name="Catchen J.M."/>
        </authorList>
    </citation>
    <scope>NUCLEOTIDE SEQUENCE [LARGE SCALE GENOMIC DNA]</scope>
    <source>
        <tissue evidence="1">White muscle</tissue>
    </source>
</reference>
<dbReference type="Proteomes" id="UP001331515">
    <property type="component" value="Unassembled WGS sequence"/>
</dbReference>
<keyword evidence="2" id="KW-1185">Reference proteome</keyword>